<proteinExistence type="predicted"/>
<dbReference type="Proteomes" id="UP000822476">
    <property type="component" value="Unassembled WGS sequence"/>
</dbReference>
<evidence type="ECO:0000313" key="1">
    <source>
        <dbReference type="EMBL" id="KAF7257232.1"/>
    </source>
</evidence>
<dbReference type="AlphaFoldDB" id="A0A8S9YR65"/>
<comment type="caution">
    <text evidence="1">The sequence shown here is derived from an EMBL/GenBank/DDBJ whole genome shotgun (WGS) entry which is preliminary data.</text>
</comment>
<protein>
    <submittedName>
        <fullName evidence="1">Uncharacterized protein</fullName>
    </submittedName>
</protein>
<reference evidence="1" key="1">
    <citation type="submission" date="2019-07" db="EMBL/GenBank/DDBJ databases">
        <title>Annotation for the trematode Paragonimus miyazaki's.</title>
        <authorList>
            <person name="Choi Y.-J."/>
        </authorList>
    </citation>
    <scope>NUCLEOTIDE SEQUENCE</scope>
    <source>
        <strain evidence="1">Japan</strain>
    </source>
</reference>
<name>A0A8S9YR65_9TREM</name>
<evidence type="ECO:0000313" key="2">
    <source>
        <dbReference type="Proteomes" id="UP000822476"/>
    </source>
</evidence>
<accession>A0A8S9YR65</accession>
<organism evidence="1 2">
    <name type="scientific">Paragonimus skrjabini miyazakii</name>
    <dbReference type="NCBI Taxonomy" id="59628"/>
    <lineage>
        <taxon>Eukaryota</taxon>
        <taxon>Metazoa</taxon>
        <taxon>Spiralia</taxon>
        <taxon>Lophotrochozoa</taxon>
        <taxon>Platyhelminthes</taxon>
        <taxon>Trematoda</taxon>
        <taxon>Digenea</taxon>
        <taxon>Plagiorchiida</taxon>
        <taxon>Troglotremata</taxon>
        <taxon>Troglotrematidae</taxon>
        <taxon>Paragonimus</taxon>
    </lineage>
</organism>
<sequence length="91" mass="10589">MNGDLLDRSSQLYIVPVDKMGTHWISLHLSYGRSSLKVFRTVDDLLRVLITKLTVLALEVNTLNIATTKILTPRKWFLRMSFIFCHRPTRD</sequence>
<keyword evidence="2" id="KW-1185">Reference proteome</keyword>
<gene>
    <name evidence="1" type="ORF">EG68_05778</name>
</gene>
<dbReference type="EMBL" id="JTDE01002530">
    <property type="protein sequence ID" value="KAF7257232.1"/>
    <property type="molecule type" value="Genomic_DNA"/>
</dbReference>